<feature type="domain" description="Isochorismatase-like" evidence="3">
    <location>
        <begin position="53"/>
        <end position="232"/>
    </location>
</feature>
<dbReference type="RefSeq" id="WP_147260506.1">
    <property type="nucleotide sequence ID" value="NZ_VIWU01000001.1"/>
</dbReference>
<dbReference type="PANTHER" id="PTHR43540">
    <property type="entry name" value="PEROXYUREIDOACRYLATE/UREIDOACRYLATE AMIDOHYDROLASE-RELATED"/>
    <property type="match status" value="1"/>
</dbReference>
<sequence>MTEGSRWEGHRREGHRREGRRREGHCWDDVLGEDERLVASRYDRRPDLGRQPALLMVDCYRKVFGDGPLPVADAIARFPSTCGTAAWAALPHLEELLAAARRAGVPVVHTTGDPTGVGPVTRRRRTPGEEEAAGLEFVGPLAPREGETALRKGRASAFFGTPLSTWLRGLDVDTVVLAGETTSGCVRASAVDAYSHGFRVVVVEEAVFDRSPLSHKVALFDLSLKYASVLHVDEAVEYLGEGVSAR</sequence>
<dbReference type="InterPro" id="IPR000868">
    <property type="entry name" value="Isochorismatase-like_dom"/>
</dbReference>
<dbReference type="PANTHER" id="PTHR43540:SF1">
    <property type="entry name" value="ISOCHORISMATASE HYDROLASE"/>
    <property type="match status" value="1"/>
</dbReference>
<evidence type="ECO:0000259" key="3">
    <source>
        <dbReference type="Pfam" id="PF00857"/>
    </source>
</evidence>
<keyword evidence="5" id="KW-1185">Reference proteome</keyword>
<dbReference type="InterPro" id="IPR016291">
    <property type="entry name" value="Isochorismatase"/>
</dbReference>
<reference evidence="4 5" key="1">
    <citation type="submission" date="2019-06" db="EMBL/GenBank/DDBJ databases">
        <title>Sequencing the genomes of 1000 actinobacteria strains.</title>
        <authorList>
            <person name="Klenk H.-P."/>
        </authorList>
    </citation>
    <scope>NUCLEOTIDE SEQUENCE [LARGE SCALE GENOMIC DNA]</scope>
    <source>
        <strain evidence="4 5">DSM 45671</strain>
    </source>
</reference>
<keyword evidence="1" id="KW-0378">Hydrolase</keyword>
<proteinExistence type="predicted"/>
<evidence type="ECO:0000313" key="5">
    <source>
        <dbReference type="Proteomes" id="UP000321261"/>
    </source>
</evidence>
<dbReference type="Proteomes" id="UP000321261">
    <property type="component" value="Unassembled WGS sequence"/>
</dbReference>
<feature type="compositionally biased region" description="Low complexity" evidence="2">
    <location>
        <begin position="107"/>
        <end position="120"/>
    </location>
</feature>
<dbReference type="SUPFAM" id="SSF52499">
    <property type="entry name" value="Isochorismatase-like hydrolases"/>
    <property type="match status" value="1"/>
</dbReference>
<dbReference type="OrthoDB" id="7500697at2"/>
<dbReference type="PRINTS" id="PR01398">
    <property type="entry name" value="ISCHRISMTASE"/>
</dbReference>
<dbReference type="EMBL" id="VIWU01000001">
    <property type="protein sequence ID" value="TWF82125.1"/>
    <property type="molecule type" value="Genomic_DNA"/>
</dbReference>
<dbReference type="Pfam" id="PF00857">
    <property type="entry name" value="Isochorismatase"/>
    <property type="match status" value="1"/>
</dbReference>
<organism evidence="4 5">
    <name type="scientific">Pseudonocardia hierapolitana</name>
    <dbReference type="NCBI Taxonomy" id="1128676"/>
    <lineage>
        <taxon>Bacteria</taxon>
        <taxon>Bacillati</taxon>
        <taxon>Actinomycetota</taxon>
        <taxon>Actinomycetes</taxon>
        <taxon>Pseudonocardiales</taxon>
        <taxon>Pseudonocardiaceae</taxon>
        <taxon>Pseudonocardia</taxon>
    </lineage>
</organism>
<feature type="region of interest" description="Disordered" evidence="2">
    <location>
        <begin position="107"/>
        <end position="128"/>
    </location>
</feature>
<feature type="region of interest" description="Disordered" evidence="2">
    <location>
        <begin position="1"/>
        <end position="22"/>
    </location>
</feature>
<dbReference type="InterPro" id="IPR050272">
    <property type="entry name" value="Isochorismatase-like_hydrls"/>
</dbReference>
<name>A0A561T4U7_9PSEU</name>
<feature type="compositionally biased region" description="Basic and acidic residues" evidence="2">
    <location>
        <begin position="1"/>
        <end position="11"/>
    </location>
</feature>
<dbReference type="AlphaFoldDB" id="A0A561T4U7"/>
<evidence type="ECO:0000313" key="4">
    <source>
        <dbReference type="EMBL" id="TWF82125.1"/>
    </source>
</evidence>
<accession>A0A561T4U7</accession>
<dbReference type="GO" id="GO:0008908">
    <property type="term" value="F:isochorismatase activity"/>
    <property type="evidence" value="ECO:0007669"/>
    <property type="project" value="InterPro"/>
</dbReference>
<evidence type="ECO:0000256" key="2">
    <source>
        <dbReference type="SAM" id="MobiDB-lite"/>
    </source>
</evidence>
<dbReference type="Gene3D" id="3.40.50.850">
    <property type="entry name" value="Isochorismatase-like"/>
    <property type="match status" value="1"/>
</dbReference>
<protein>
    <submittedName>
        <fullName evidence="4">Nicotinamidase-related amidase</fullName>
    </submittedName>
</protein>
<evidence type="ECO:0000256" key="1">
    <source>
        <dbReference type="ARBA" id="ARBA00022801"/>
    </source>
</evidence>
<gene>
    <name evidence="4" type="ORF">FHX44_118070</name>
</gene>
<comment type="caution">
    <text evidence="4">The sequence shown here is derived from an EMBL/GenBank/DDBJ whole genome shotgun (WGS) entry which is preliminary data.</text>
</comment>
<dbReference type="InterPro" id="IPR036380">
    <property type="entry name" value="Isochorismatase-like_sf"/>
</dbReference>